<evidence type="ECO:0000313" key="6">
    <source>
        <dbReference type="EMBL" id="MBC2768516.1"/>
    </source>
</evidence>
<proteinExistence type="inferred from homology"/>
<dbReference type="InterPro" id="IPR013974">
    <property type="entry name" value="SAF"/>
</dbReference>
<evidence type="ECO:0000259" key="5">
    <source>
        <dbReference type="SMART" id="SM00858"/>
    </source>
</evidence>
<dbReference type="SMART" id="SM00858">
    <property type="entry name" value="SAF"/>
    <property type="match status" value="1"/>
</dbReference>
<keyword evidence="2 4" id="KW-0732">Signal</keyword>
<keyword evidence="6" id="KW-0966">Cell projection</keyword>
<evidence type="ECO:0000256" key="4">
    <source>
        <dbReference type="RuleBase" id="RU362063"/>
    </source>
</evidence>
<dbReference type="AlphaFoldDB" id="A0A842HJQ8"/>
<sequence length="238" mass="25237">MSMLNALWLGALLFLAPGWVAAQTGPASPEAPAISTDAIVSDIEAFLQDLAASWPGVPAISVSDPNLERQPACADYEIFLPGRQTLRPRLNVGIRCLAPQPWVSYTQVNVRIDGVYYVAARSVNAGSVLSLDDILPQEGDLLRLPAGSLLDPGQLVGYITTQRLAARRPIKASALRSPDSIERGQRVKIEVRGVGFIASSDGQAMQGGEPGTQIQVKTASGQIVTATVLNAQTVIIPM</sequence>
<evidence type="ECO:0000256" key="2">
    <source>
        <dbReference type="ARBA" id="ARBA00022729"/>
    </source>
</evidence>
<dbReference type="GO" id="GO:0042597">
    <property type="term" value="C:periplasmic space"/>
    <property type="evidence" value="ECO:0007669"/>
    <property type="project" value="UniProtKB-SubCell"/>
</dbReference>
<comment type="subcellular location">
    <subcellularLocation>
        <location evidence="1 4">Periplasm</location>
    </subcellularLocation>
</comment>
<protein>
    <recommendedName>
        <fullName evidence="4">Flagella basal body P-ring formation protein FlgA</fullName>
    </recommendedName>
</protein>
<name>A0A842HJQ8_9BURK</name>
<dbReference type="PANTHER" id="PTHR36307:SF1">
    <property type="entry name" value="FLAGELLA BASAL BODY P-RING FORMATION PROTEIN FLGA"/>
    <property type="match status" value="1"/>
</dbReference>
<dbReference type="NCBIfam" id="TIGR03170">
    <property type="entry name" value="flgA_cterm"/>
    <property type="match status" value="1"/>
</dbReference>
<organism evidence="6 7">
    <name type="scientific">Pusillimonas minor</name>
    <dbReference type="NCBI Taxonomy" id="2697024"/>
    <lineage>
        <taxon>Bacteria</taxon>
        <taxon>Pseudomonadati</taxon>
        <taxon>Pseudomonadota</taxon>
        <taxon>Betaproteobacteria</taxon>
        <taxon>Burkholderiales</taxon>
        <taxon>Alcaligenaceae</taxon>
        <taxon>Pusillimonas</taxon>
    </lineage>
</organism>
<accession>A0A842HJQ8</accession>
<dbReference type="PANTHER" id="PTHR36307">
    <property type="entry name" value="FLAGELLA BASAL BODY P-RING FORMATION PROTEIN FLGA"/>
    <property type="match status" value="1"/>
</dbReference>
<dbReference type="Gene3D" id="3.90.1210.10">
    <property type="entry name" value="Antifreeze-like/N-acetylneuraminic acid synthase C-terminal domain"/>
    <property type="match status" value="1"/>
</dbReference>
<gene>
    <name evidence="6" type="primary">flgA</name>
    <name evidence="6" type="ORF">GTU67_01135</name>
</gene>
<dbReference type="Pfam" id="PF13144">
    <property type="entry name" value="ChapFlgA"/>
    <property type="match status" value="1"/>
</dbReference>
<dbReference type="RefSeq" id="WP_185778356.1">
    <property type="nucleotide sequence ID" value="NZ_JACJUU010000001.1"/>
</dbReference>
<dbReference type="Proteomes" id="UP000545386">
    <property type="component" value="Unassembled WGS sequence"/>
</dbReference>
<feature type="chain" id="PRO_5033097998" description="Flagella basal body P-ring formation protein FlgA" evidence="4">
    <location>
        <begin position="23"/>
        <end position="238"/>
    </location>
</feature>
<evidence type="ECO:0000256" key="3">
    <source>
        <dbReference type="ARBA" id="ARBA00022764"/>
    </source>
</evidence>
<keyword evidence="6" id="KW-0969">Cilium</keyword>
<dbReference type="InterPro" id="IPR017585">
    <property type="entry name" value="SAF_FlgA"/>
</dbReference>
<comment type="similarity">
    <text evidence="4">Belongs to the FlgA family.</text>
</comment>
<reference evidence="6 7" key="1">
    <citation type="submission" date="2020-08" db="EMBL/GenBank/DDBJ databases">
        <title>Paraeoetvoesia sp. YC-7-48 draft genome sequence.</title>
        <authorList>
            <person name="Yao L."/>
        </authorList>
    </citation>
    <scope>NUCLEOTIDE SEQUENCE [LARGE SCALE GENOMIC DNA]</scope>
    <source>
        <strain evidence="7">YC-7-48</strain>
    </source>
</reference>
<keyword evidence="7" id="KW-1185">Reference proteome</keyword>
<keyword evidence="3 4" id="KW-0574">Periplasm</keyword>
<comment type="function">
    <text evidence="4">Involved in the assembly process of the P-ring formation. It may associate with FlgF on the rod constituting a structure essential for the P-ring assembly or may act as a modulator protein for the P-ring assembly.</text>
</comment>
<dbReference type="CDD" id="cd11614">
    <property type="entry name" value="SAF_CpaB_FlgA_like"/>
    <property type="match status" value="1"/>
</dbReference>
<keyword evidence="4" id="KW-1005">Bacterial flagellum biogenesis</keyword>
<keyword evidence="6" id="KW-0282">Flagellum</keyword>
<comment type="caution">
    <text evidence="6">The sequence shown here is derived from an EMBL/GenBank/DDBJ whole genome shotgun (WGS) entry which is preliminary data.</text>
</comment>
<evidence type="ECO:0000313" key="7">
    <source>
        <dbReference type="Proteomes" id="UP000545386"/>
    </source>
</evidence>
<dbReference type="InterPro" id="IPR039246">
    <property type="entry name" value="Flagellar_FlgA"/>
</dbReference>
<dbReference type="GO" id="GO:0044780">
    <property type="term" value="P:bacterial-type flagellum assembly"/>
    <property type="evidence" value="ECO:0007669"/>
    <property type="project" value="InterPro"/>
</dbReference>
<feature type="signal peptide" evidence="4">
    <location>
        <begin position="1"/>
        <end position="22"/>
    </location>
</feature>
<dbReference type="EMBL" id="JACJUU010000001">
    <property type="protein sequence ID" value="MBC2768516.1"/>
    <property type="molecule type" value="Genomic_DNA"/>
</dbReference>
<feature type="domain" description="SAF" evidence="5">
    <location>
        <begin position="114"/>
        <end position="176"/>
    </location>
</feature>
<dbReference type="Gene3D" id="2.30.30.760">
    <property type="match status" value="1"/>
</dbReference>
<evidence type="ECO:0000256" key="1">
    <source>
        <dbReference type="ARBA" id="ARBA00004418"/>
    </source>
</evidence>